<dbReference type="EMBL" id="JWZT01004066">
    <property type="protein sequence ID" value="KII64931.1"/>
    <property type="molecule type" value="Genomic_DNA"/>
</dbReference>
<organism evidence="1 2">
    <name type="scientific">Thelohanellus kitauei</name>
    <name type="common">Myxosporean</name>
    <dbReference type="NCBI Taxonomy" id="669202"/>
    <lineage>
        <taxon>Eukaryota</taxon>
        <taxon>Metazoa</taxon>
        <taxon>Cnidaria</taxon>
        <taxon>Myxozoa</taxon>
        <taxon>Myxosporea</taxon>
        <taxon>Bivalvulida</taxon>
        <taxon>Platysporina</taxon>
        <taxon>Myxobolidae</taxon>
        <taxon>Thelohanellus</taxon>
    </lineage>
</organism>
<proteinExistence type="predicted"/>
<evidence type="ECO:0000313" key="1">
    <source>
        <dbReference type="EMBL" id="KII64931.1"/>
    </source>
</evidence>
<dbReference type="AlphaFoldDB" id="A0A0C2MCS0"/>
<comment type="caution">
    <text evidence="1">The sequence shown here is derived from an EMBL/GenBank/DDBJ whole genome shotgun (WGS) entry which is preliminary data.</text>
</comment>
<name>A0A0C2MCS0_THEKT</name>
<gene>
    <name evidence="1" type="ORF">RF11_06144</name>
</gene>
<evidence type="ECO:0008006" key="3">
    <source>
        <dbReference type="Google" id="ProtNLM"/>
    </source>
</evidence>
<dbReference type="Proteomes" id="UP000031668">
    <property type="component" value="Unassembled WGS sequence"/>
</dbReference>
<sequence length="145" mass="17393">MFQTLMNSYKSRVPNFLLPDVTGFREEFKGLDEFMFSETFLDFIIECFVKWYNNSYFWKKDSPDLFLFILLCMCLILRVSQDRQISESHRERMFDFFGSQPKLKNRSLTDIISNERPNSRNPLVAAMIDRFISLSRFGRRNPKDI</sequence>
<protein>
    <recommendedName>
        <fullName evidence="3">PiggyBac transposable element-derived protein domain-containing protein</fullName>
    </recommendedName>
</protein>
<evidence type="ECO:0000313" key="2">
    <source>
        <dbReference type="Proteomes" id="UP000031668"/>
    </source>
</evidence>
<reference evidence="1 2" key="1">
    <citation type="journal article" date="2014" name="Genome Biol. Evol.">
        <title>The genome of the myxosporean Thelohanellus kitauei shows adaptations to nutrient acquisition within its fish host.</title>
        <authorList>
            <person name="Yang Y."/>
            <person name="Xiong J."/>
            <person name="Zhou Z."/>
            <person name="Huo F."/>
            <person name="Miao W."/>
            <person name="Ran C."/>
            <person name="Liu Y."/>
            <person name="Zhang J."/>
            <person name="Feng J."/>
            <person name="Wang M."/>
            <person name="Wang M."/>
            <person name="Wang L."/>
            <person name="Yao B."/>
        </authorList>
    </citation>
    <scope>NUCLEOTIDE SEQUENCE [LARGE SCALE GENOMIC DNA]</scope>
    <source>
        <strain evidence="1">Wuqing</strain>
    </source>
</reference>
<keyword evidence="2" id="KW-1185">Reference proteome</keyword>
<accession>A0A0C2MCS0</accession>